<gene>
    <name evidence="6" type="ORF">ADL12_45330</name>
</gene>
<evidence type="ECO:0000256" key="2">
    <source>
        <dbReference type="ARBA" id="ARBA00011738"/>
    </source>
</evidence>
<dbReference type="Pfam" id="PF00291">
    <property type="entry name" value="PALP"/>
    <property type="match status" value="1"/>
</dbReference>
<dbReference type="InterPro" id="IPR001926">
    <property type="entry name" value="TrpB-like_PALP"/>
</dbReference>
<dbReference type="CDD" id="cd01561">
    <property type="entry name" value="CBS_like"/>
    <property type="match status" value="1"/>
</dbReference>
<dbReference type="Gene3D" id="3.40.50.1100">
    <property type="match status" value="2"/>
</dbReference>
<protein>
    <submittedName>
        <fullName evidence="6">2,3-diaminopropionate biosynthesis protein SbnA</fullName>
    </submittedName>
</protein>
<dbReference type="PANTHER" id="PTHR10314">
    <property type="entry name" value="CYSTATHIONINE BETA-SYNTHASE"/>
    <property type="match status" value="1"/>
</dbReference>
<dbReference type="OrthoDB" id="5176350at2"/>
<feature type="domain" description="Tryptophan synthase beta chain-like PALP" evidence="5">
    <location>
        <begin position="23"/>
        <end position="292"/>
    </location>
</feature>
<evidence type="ECO:0000313" key="6">
    <source>
        <dbReference type="EMBL" id="KUL21349.1"/>
    </source>
</evidence>
<keyword evidence="7" id="KW-1185">Reference proteome</keyword>
<dbReference type="Proteomes" id="UP000053923">
    <property type="component" value="Unassembled WGS sequence"/>
</dbReference>
<accession>A0A101J6W6</accession>
<name>A0A101J6W6_9ACTN</name>
<sequence>MIKDSVYDLVTDDVFLRFPDVLPGSELHLKIEGLNPAGSVKLKTAVGLIEDAERRGLLSPGGRVVESSSGNLGVALAMVCAAKDYAFTCVTDVNAAPHNVALMRALGASVAVVDKRDAGGGFLGTRIAHIQRMLADDPLLVWPNQYANPANPEVHETRTAAAILAALGNVDFLFVGAGTTGTLTGCATYFRRVSPHTRIIAVDTLGSVTFGTAAGPRHIPGLGTSRVPEICRPDLVDEVVLVEETEAVRTCRMLARRHGLLAGGSTGTVFTAVQRAAPDIPPGSRVVALAPDMGERYLATVYDDDWVAARFGIDPTLPAVEALTRPQSPEKETPCSRSM</sequence>
<keyword evidence="3" id="KW-0808">Transferase</keyword>
<keyword evidence="4" id="KW-0663">Pyridoxal phosphate</keyword>
<proteinExistence type="predicted"/>
<organism evidence="6 7">
    <name type="scientific">Streptomyces regalis</name>
    <dbReference type="NCBI Taxonomy" id="68262"/>
    <lineage>
        <taxon>Bacteria</taxon>
        <taxon>Bacillati</taxon>
        <taxon>Actinomycetota</taxon>
        <taxon>Actinomycetes</taxon>
        <taxon>Kitasatosporales</taxon>
        <taxon>Streptomycetaceae</taxon>
        <taxon>Streptomyces</taxon>
    </lineage>
</organism>
<dbReference type="InterPro" id="IPR050214">
    <property type="entry name" value="Cys_Synth/Cystath_Beta-Synth"/>
</dbReference>
<dbReference type="AlphaFoldDB" id="A0A101J6W6"/>
<dbReference type="EMBL" id="LLZG01000410">
    <property type="protein sequence ID" value="KUL21349.1"/>
    <property type="molecule type" value="Genomic_DNA"/>
</dbReference>
<evidence type="ECO:0000256" key="3">
    <source>
        <dbReference type="ARBA" id="ARBA00022679"/>
    </source>
</evidence>
<evidence type="ECO:0000313" key="7">
    <source>
        <dbReference type="Proteomes" id="UP000053923"/>
    </source>
</evidence>
<dbReference type="InterPro" id="IPR023927">
    <property type="entry name" value="SbnA"/>
</dbReference>
<reference evidence="7" key="1">
    <citation type="submission" date="2015-10" db="EMBL/GenBank/DDBJ databases">
        <authorList>
            <person name="Ju K.-S."/>
            <person name="Doroghazi J.R."/>
            <person name="Metcalf W.W."/>
        </authorList>
    </citation>
    <scope>NUCLEOTIDE SEQUENCE [LARGE SCALE GENOMIC DNA]</scope>
    <source>
        <strain evidence="7">NRRL 3151</strain>
    </source>
</reference>
<dbReference type="RefSeq" id="WP_062714567.1">
    <property type="nucleotide sequence ID" value="NZ_LLZG01000410.1"/>
</dbReference>
<dbReference type="NCBIfam" id="TIGR03945">
    <property type="entry name" value="PLP_SbnA_fam"/>
    <property type="match status" value="1"/>
</dbReference>
<dbReference type="InterPro" id="IPR036052">
    <property type="entry name" value="TrpB-like_PALP_sf"/>
</dbReference>
<comment type="subunit">
    <text evidence="2">Homodimer.</text>
</comment>
<evidence type="ECO:0000256" key="4">
    <source>
        <dbReference type="ARBA" id="ARBA00022898"/>
    </source>
</evidence>
<comment type="cofactor">
    <cofactor evidence="1">
        <name>pyridoxal 5'-phosphate</name>
        <dbReference type="ChEBI" id="CHEBI:597326"/>
    </cofactor>
</comment>
<dbReference type="GO" id="GO:1901605">
    <property type="term" value="P:alpha-amino acid metabolic process"/>
    <property type="evidence" value="ECO:0007669"/>
    <property type="project" value="UniProtKB-ARBA"/>
</dbReference>
<dbReference type="GO" id="GO:0016740">
    <property type="term" value="F:transferase activity"/>
    <property type="evidence" value="ECO:0007669"/>
    <property type="project" value="UniProtKB-KW"/>
</dbReference>
<evidence type="ECO:0000259" key="5">
    <source>
        <dbReference type="Pfam" id="PF00291"/>
    </source>
</evidence>
<comment type="caution">
    <text evidence="6">The sequence shown here is derived from an EMBL/GenBank/DDBJ whole genome shotgun (WGS) entry which is preliminary data.</text>
</comment>
<dbReference type="SUPFAM" id="SSF53686">
    <property type="entry name" value="Tryptophan synthase beta subunit-like PLP-dependent enzymes"/>
    <property type="match status" value="1"/>
</dbReference>
<evidence type="ECO:0000256" key="1">
    <source>
        <dbReference type="ARBA" id="ARBA00001933"/>
    </source>
</evidence>